<reference evidence="4 5" key="1">
    <citation type="journal article" date="2011" name="Stand. Genomic Sci.">
        <title>Non-contiguous finished genome sequence and contextual data of the filamentous soil bacterium Ktedonobacter racemifer type strain (SOSP1-21).</title>
        <authorList>
            <person name="Chang Y.J."/>
            <person name="Land M."/>
            <person name="Hauser L."/>
            <person name="Chertkov O."/>
            <person name="Del Rio T.G."/>
            <person name="Nolan M."/>
            <person name="Copeland A."/>
            <person name="Tice H."/>
            <person name="Cheng J.F."/>
            <person name="Lucas S."/>
            <person name="Han C."/>
            <person name="Goodwin L."/>
            <person name="Pitluck S."/>
            <person name="Ivanova N."/>
            <person name="Ovchinikova G."/>
            <person name="Pati A."/>
            <person name="Chen A."/>
            <person name="Palaniappan K."/>
            <person name="Mavromatis K."/>
            <person name="Liolios K."/>
            <person name="Brettin T."/>
            <person name="Fiebig A."/>
            <person name="Rohde M."/>
            <person name="Abt B."/>
            <person name="Goker M."/>
            <person name="Detter J.C."/>
            <person name="Woyke T."/>
            <person name="Bristow J."/>
            <person name="Eisen J.A."/>
            <person name="Markowitz V."/>
            <person name="Hugenholtz P."/>
            <person name="Kyrpides N.C."/>
            <person name="Klenk H.P."/>
            <person name="Lapidus A."/>
        </authorList>
    </citation>
    <scope>NUCLEOTIDE SEQUENCE [LARGE SCALE GENOMIC DNA]</scope>
    <source>
        <strain evidence="5">DSM 44963</strain>
    </source>
</reference>
<dbReference type="EMBL" id="ADVG01000003">
    <property type="protein sequence ID" value="EFH85169.1"/>
    <property type="molecule type" value="Genomic_DNA"/>
</dbReference>
<evidence type="ECO:0000313" key="5">
    <source>
        <dbReference type="Proteomes" id="UP000004508"/>
    </source>
</evidence>
<feature type="compositionally biased region" description="Basic and acidic residues" evidence="1">
    <location>
        <begin position="62"/>
        <end position="72"/>
    </location>
</feature>
<evidence type="ECO:0000256" key="1">
    <source>
        <dbReference type="SAM" id="MobiDB-lite"/>
    </source>
</evidence>
<feature type="compositionally biased region" description="Low complexity" evidence="1">
    <location>
        <begin position="94"/>
        <end position="107"/>
    </location>
</feature>
<evidence type="ECO:0000259" key="3">
    <source>
        <dbReference type="Pfam" id="PF20042"/>
    </source>
</evidence>
<evidence type="ECO:0000259" key="2">
    <source>
        <dbReference type="Pfam" id="PF03050"/>
    </source>
</evidence>
<dbReference type="InterPro" id="IPR052344">
    <property type="entry name" value="Transposase-related"/>
</dbReference>
<organism evidence="4 5">
    <name type="scientific">Ktedonobacter racemifer DSM 44963</name>
    <dbReference type="NCBI Taxonomy" id="485913"/>
    <lineage>
        <taxon>Bacteria</taxon>
        <taxon>Bacillati</taxon>
        <taxon>Chloroflexota</taxon>
        <taxon>Ktedonobacteria</taxon>
        <taxon>Ktedonobacterales</taxon>
        <taxon>Ktedonobacteraceae</taxon>
        <taxon>Ktedonobacter</taxon>
    </lineage>
</organism>
<evidence type="ECO:0000313" key="4">
    <source>
        <dbReference type="EMBL" id="EFH85169.1"/>
    </source>
</evidence>
<keyword evidence="5" id="KW-1185">Reference proteome</keyword>
<dbReference type="PANTHER" id="PTHR33678">
    <property type="entry name" value="BLL1576 PROTEIN"/>
    <property type="match status" value="1"/>
</dbReference>
<protein>
    <submittedName>
        <fullName evidence="4">Transposase</fullName>
    </submittedName>
</protein>
<sequence>MGFVKTRKTSYSKRMTQEEELQALREELQAVREENVLLKALVAELLPLREQVEGLKAHVKQLEKRLSKDSRTSSKPPSSDGLKQRPRSTRQASTKTTGGQPGHPGHTLAQVPIPDEIMSHRPHACEQCQTDLHQVIGVIVEHRQVLDLPAIRLLAREHQVKAVCCPNCHHLTLGGFPKEVSAPAQYGPHVQALAVYLHQGQLLPVARTCDVLAEMCGASISQGTLLRWVQQAASRLEPTERIAELVTQSRLLHGNETGIHVYGLLHWLHVSCTRWLTHLSWHASRGREAMQRIGIWPRFAGRGMHDRWASYDAYPCAYSICRAHLLRDCAALAEQDQELWAADMHTFLLDLHAATQEWSTRRVPAMAPIERDEWVARYFEILAAGYAAQPPPLEDAGQKRKGRRKQSAAKNLLDALLPRVTQRDKLISKR</sequence>
<dbReference type="InParanoid" id="D6TYU4"/>
<dbReference type="AlphaFoldDB" id="D6TYU4"/>
<dbReference type="InterPro" id="IPR004291">
    <property type="entry name" value="Transposase_IS66_central"/>
</dbReference>
<name>D6TYU4_KTERA</name>
<feature type="domain" description="DUF6444" evidence="3">
    <location>
        <begin position="17"/>
        <end position="107"/>
    </location>
</feature>
<dbReference type="PANTHER" id="PTHR33678:SF1">
    <property type="entry name" value="BLL1576 PROTEIN"/>
    <property type="match status" value="1"/>
</dbReference>
<feature type="domain" description="Transposase IS66 central" evidence="2">
    <location>
        <begin position="185"/>
        <end position="383"/>
    </location>
</feature>
<proteinExistence type="predicted"/>
<feature type="region of interest" description="Disordered" evidence="1">
    <location>
        <begin position="389"/>
        <end position="409"/>
    </location>
</feature>
<dbReference type="InterPro" id="IPR045618">
    <property type="entry name" value="DUF6444"/>
</dbReference>
<dbReference type="Proteomes" id="UP000004508">
    <property type="component" value="Unassembled WGS sequence"/>
</dbReference>
<gene>
    <name evidence="4" type="ORF">Krac_6337</name>
</gene>
<dbReference type="Pfam" id="PF03050">
    <property type="entry name" value="DDE_Tnp_IS66"/>
    <property type="match status" value="1"/>
</dbReference>
<dbReference type="STRING" id="485913.Krac_6337"/>
<dbReference type="Pfam" id="PF20042">
    <property type="entry name" value="DUF6444"/>
    <property type="match status" value="1"/>
</dbReference>
<feature type="region of interest" description="Disordered" evidence="1">
    <location>
        <begin position="62"/>
        <end position="110"/>
    </location>
</feature>
<dbReference type="eggNOG" id="COG3599">
    <property type="taxonomic scope" value="Bacteria"/>
</dbReference>
<accession>D6TYU4</accession>
<comment type="caution">
    <text evidence="4">The sequence shown here is derived from an EMBL/GenBank/DDBJ whole genome shotgun (WGS) entry which is preliminary data.</text>
</comment>